<keyword evidence="6" id="KW-0472">Membrane</keyword>
<dbReference type="EMBL" id="JAKMXF010000033">
    <property type="protein sequence ID" value="KAI6660505.1"/>
    <property type="molecule type" value="Genomic_DNA"/>
</dbReference>
<evidence type="ECO:0000256" key="2">
    <source>
        <dbReference type="ARBA" id="ARBA00022801"/>
    </source>
</evidence>
<feature type="transmembrane region" description="Helical" evidence="6">
    <location>
        <begin position="712"/>
        <end position="738"/>
    </location>
</feature>
<keyword evidence="10" id="KW-0675">Receptor</keyword>
<dbReference type="Pfam" id="PF00102">
    <property type="entry name" value="Y_phosphatase"/>
    <property type="match status" value="2"/>
</dbReference>
<reference evidence="10 11" key="1">
    <citation type="journal article" date="2023" name="BMC Biol.">
        <title>The compact genome of the sponge Oopsacas minuta (Hexactinellida) is lacking key metazoan core genes.</title>
        <authorList>
            <person name="Santini S."/>
            <person name="Schenkelaars Q."/>
            <person name="Jourda C."/>
            <person name="Duchesne M."/>
            <person name="Belahbib H."/>
            <person name="Rocher C."/>
            <person name="Selva M."/>
            <person name="Riesgo A."/>
            <person name="Vervoort M."/>
            <person name="Leys S.P."/>
            <person name="Kodjabachian L."/>
            <person name="Le Bivic A."/>
            <person name="Borchiellini C."/>
            <person name="Claverie J.M."/>
            <person name="Renard E."/>
        </authorList>
    </citation>
    <scope>NUCLEOTIDE SEQUENCE [LARGE SCALE GENOMIC DNA]</scope>
    <source>
        <strain evidence="10">SPO-2</strain>
    </source>
</reference>
<dbReference type="Gene3D" id="3.90.190.10">
    <property type="entry name" value="Protein tyrosine phosphatase superfamily"/>
    <property type="match status" value="2"/>
</dbReference>
<dbReference type="InterPro" id="IPR003595">
    <property type="entry name" value="Tyr_Pase_cat"/>
</dbReference>
<dbReference type="InterPro" id="IPR000242">
    <property type="entry name" value="PTP_cat"/>
</dbReference>
<dbReference type="PANTHER" id="PTHR19134:SF449">
    <property type="entry name" value="TYROSINE-PROTEIN PHOSPHATASE 1"/>
    <property type="match status" value="1"/>
</dbReference>
<evidence type="ECO:0000256" key="1">
    <source>
        <dbReference type="ARBA" id="ARBA00013064"/>
    </source>
</evidence>
<dbReference type="InterPro" id="IPR050348">
    <property type="entry name" value="Protein-Tyr_Phosphatase"/>
</dbReference>
<evidence type="ECO:0000256" key="3">
    <source>
        <dbReference type="ARBA" id="ARBA00022912"/>
    </source>
</evidence>
<dbReference type="PROSITE" id="PS50055">
    <property type="entry name" value="TYR_PHOSPHATASE_PTP"/>
    <property type="match status" value="2"/>
</dbReference>
<keyword evidence="2" id="KW-0378">Hydrolase</keyword>
<feature type="signal peptide" evidence="7">
    <location>
        <begin position="1"/>
        <end position="19"/>
    </location>
</feature>
<evidence type="ECO:0000259" key="8">
    <source>
        <dbReference type="PROSITE" id="PS50055"/>
    </source>
</evidence>
<dbReference type="InterPro" id="IPR016130">
    <property type="entry name" value="Tyr_Pase_AS"/>
</dbReference>
<feature type="chain" id="PRO_5043911012" description="protein-tyrosine-phosphatase" evidence="7">
    <location>
        <begin position="20"/>
        <end position="1425"/>
    </location>
</feature>
<feature type="region of interest" description="Disordered" evidence="5">
    <location>
        <begin position="618"/>
        <end position="686"/>
    </location>
</feature>
<dbReference type="SMART" id="SM00194">
    <property type="entry name" value="PTPc"/>
    <property type="match status" value="2"/>
</dbReference>
<dbReference type="InterPro" id="IPR000387">
    <property type="entry name" value="Tyr_Pase_dom"/>
</dbReference>
<feature type="domain" description="Tyrosine specific protein phosphatases" evidence="9">
    <location>
        <begin position="1045"/>
        <end position="1117"/>
    </location>
</feature>
<dbReference type="PANTHER" id="PTHR19134">
    <property type="entry name" value="RECEPTOR-TYPE TYROSINE-PROTEIN PHOSPHATASE"/>
    <property type="match status" value="1"/>
</dbReference>
<keyword evidence="11" id="KW-1185">Reference proteome</keyword>
<protein>
    <recommendedName>
        <fullName evidence="1">protein-tyrosine-phosphatase</fullName>
        <ecNumber evidence="1">3.1.3.48</ecNumber>
    </recommendedName>
</protein>
<dbReference type="EC" id="3.1.3.48" evidence="1"/>
<keyword evidence="6" id="KW-0812">Transmembrane</keyword>
<dbReference type="FunFam" id="3.90.190.10:FF:000102">
    <property type="entry name" value="Receptor-type tyrosine-protein phosphatase"/>
    <property type="match status" value="1"/>
</dbReference>
<evidence type="ECO:0000313" key="10">
    <source>
        <dbReference type="EMBL" id="KAI6660505.1"/>
    </source>
</evidence>
<evidence type="ECO:0000256" key="5">
    <source>
        <dbReference type="SAM" id="MobiDB-lite"/>
    </source>
</evidence>
<dbReference type="PROSITE" id="PS50056">
    <property type="entry name" value="TYR_PHOSPHATASE_2"/>
    <property type="match status" value="2"/>
</dbReference>
<gene>
    <name evidence="10" type="ORF">LOD99_14089</name>
</gene>
<evidence type="ECO:0000259" key="9">
    <source>
        <dbReference type="PROSITE" id="PS50056"/>
    </source>
</evidence>
<evidence type="ECO:0000256" key="7">
    <source>
        <dbReference type="SAM" id="SignalP"/>
    </source>
</evidence>
<keyword evidence="3" id="KW-0904">Protein phosphatase</keyword>
<feature type="domain" description="Tyrosine specific protein phosphatases" evidence="9">
    <location>
        <begin position="1333"/>
        <end position="1408"/>
    </location>
</feature>
<organism evidence="10 11">
    <name type="scientific">Oopsacas minuta</name>
    <dbReference type="NCBI Taxonomy" id="111878"/>
    <lineage>
        <taxon>Eukaryota</taxon>
        <taxon>Metazoa</taxon>
        <taxon>Porifera</taxon>
        <taxon>Hexactinellida</taxon>
        <taxon>Hexasterophora</taxon>
        <taxon>Lyssacinosida</taxon>
        <taxon>Leucopsacidae</taxon>
        <taxon>Oopsacas</taxon>
    </lineage>
</organism>
<feature type="domain" description="Tyrosine-protein phosphatase" evidence="8">
    <location>
        <begin position="869"/>
        <end position="1126"/>
    </location>
</feature>
<dbReference type="Proteomes" id="UP001165289">
    <property type="component" value="Unassembled WGS sequence"/>
</dbReference>
<accession>A0AAV7KIH1</accession>
<dbReference type="PRINTS" id="PR00700">
    <property type="entry name" value="PRTYPHPHTASE"/>
</dbReference>
<feature type="domain" description="Tyrosine-protein phosphatase" evidence="8">
    <location>
        <begin position="1157"/>
        <end position="1417"/>
    </location>
</feature>
<dbReference type="SMART" id="SM00404">
    <property type="entry name" value="PTPc_motif"/>
    <property type="match status" value="2"/>
</dbReference>
<dbReference type="SUPFAM" id="SSF52799">
    <property type="entry name" value="(Phosphotyrosine protein) phosphatases II"/>
    <property type="match status" value="2"/>
</dbReference>
<dbReference type="PROSITE" id="PS00383">
    <property type="entry name" value="TYR_PHOSPHATASE_1"/>
    <property type="match status" value="1"/>
</dbReference>
<keyword evidence="7" id="KW-0732">Signal</keyword>
<dbReference type="CDD" id="cd00047">
    <property type="entry name" value="PTPc"/>
    <property type="match status" value="2"/>
</dbReference>
<name>A0AAV7KIH1_9METZ</name>
<evidence type="ECO:0000256" key="6">
    <source>
        <dbReference type="SAM" id="Phobius"/>
    </source>
</evidence>
<comment type="catalytic activity">
    <reaction evidence="4">
        <text>O-phospho-L-tyrosyl-[protein] + H2O = L-tyrosyl-[protein] + phosphate</text>
        <dbReference type="Rhea" id="RHEA:10684"/>
        <dbReference type="Rhea" id="RHEA-COMP:10136"/>
        <dbReference type="Rhea" id="RHEA-COMP:20101"/>
        <dbReference type="ChEBI" id="CHEBI:15377"/>
        <dbReference type="ChEBI" id="CHEBI:43474"/>
        <dbReference type="ChEBI" id="CHEBI:46858"/>
        <dbReference type="ChEBI" id="CHEBI:61978"/>
        <dbReference type="EC" id="3.1.3.48"/>
    </reaction>
</comment>
<evidence type="ECO:0000313" key="11">
    <source>
        <dbReference type="Proteomes" id="UP001165289"/>
    </source>
</evidence>
<dbReference type="GO" id="GO:0004725">
    <property type="term" value="F:protein tyrosine phosphatase activity"/>
    <property type="evidence" value="ECO:0007669"/>
    <property type="project" value="UniProtKB-EC"/>
</dbReference>
<feature type="transmembrane region" description="Helical" evidence="6">
    <location>
        <begin position="1118"/>
        <end position="1135"/>
    </location>
</feature>
<keyword evidence="6" id="KW-1133">Transmembrane helix</keyword>
<sequence length="1425" mass="159549">MAINLSIVILALSVYSIQTINVNFTGFEEGNDYIYKLNGLNTQADLTCAATAHNNESIFFQTTWRENGSDFISERETLHFNLVAEYTGGDKLRRFYCIATTTTNISVVSREISVQVLDYSTIWLNYNSTNEVRTNNINQTLPVLVPVLTRNVTLTCNAQGAGWRYTNKTTNKQVHIDGSELNIDVISLDWMVRIIDCTRKSGTNPAFTATSIVLIPTESGLGLENNGSLKAIGNNERLVITRYTTVLCATSDTENINWYYRDQDENGIDGVILGNNSINVDQSELDTRGFVKLSINYPIPADRTGYYSCVTYEKISHSRSRIVTHIVEIVNELYQNTRTTTLFNTTLSIQIPINITTQPIASTTKPIAPNITTTQPTTLNTTTQIITPNTTTLTNAPNTTTQTTILNITTQTITKNITTQPTTPNTTTQTITLNTTTQTITPNTTTQTIAPNTTTKITTQNTSTQTITPNTTQTITPNTTTQTISLNTTTQPITLNTTTQTITSNTTTVTITPITTTKTTTQNTTTQTIIPNTAQTITPNTTQTITPNTTQTIIPNITTQTIIPNTTQTITPNTTQTTIPNTTTQTLTPNTTQTITPNTTQTIIPNITTQTIIPNTTQTITPNTTQTTIPNTTTQTLTPNTTQTITPNTTQTITQNTTKQTITPNTTTPKQTTSTTPPNTTTTQGTTFYTMITPTTETTAPRLPALTILQQAIIGIAIGLILISLFLCIIITCLCCLIKRKSKPKPWKDDLPISPSDGNKVTAKYTPLIDTQTQAALQSTSIQNIDTLNSSPIKSIQGNYMKIPIQESDDVTTELQTPTFTTGSVDSLLSESTVSSASTARYQDNPNGKLIELQHYKQHLDQLLLENRMEREFDSLGRHEIRYSCNQASLKQNFNKNKYKSIFPYDKSRVIIVDTASTGSDYINASHIPGFYIPQQFIAAQAPKSNTISCFWNMVWEQGLRIIVSLTNLVELGKIKCTQYWPDKVGDSDQHGEVHVCLQKEERYPNYIVRELLVSGVSNRKLRTRQYHYTAWSNQNIPRLYNNVLSFIQTVKNRERKISSTSILVHCNTGVGRTGIFIALYNIQDAVGQGVPISVYRVVNEMREHRPHMVQTFSQYKYIYLAILEIIMGCTSIIGEDYRDTYSMYLQAEQPGYLSVFKLQFKELSYQTEKCFNNECTAAYYTENVNKNVVDTVVPYDSNRVILSSTTSGCEYINASYISDYKLITTPLPRLNTIREYLQLICQLDDPILVVMLRKLEYEAMKKDSCDIPYYWGEERGSKEFGVYKVETESIIKSPFFIQYSMKVYNAYESQEHRFCQYITYCWDDADSCTDAGAVVTLLDHVAISLTDKPDRTAVFSCNDSIGKSGVMLAVYLAVMDIKQSGNVDLFQTVKKLRCSRKNMVPTIEDYISCHSIIDEYFRMNMTYT</sequence>
<dbReference type="InterPro" id="IPR029021">
    <property type="entry name" value="Prot-tyrosine_phosphatase-like"/>
</dbReference>
<comment type="caution">
    <text evidence="10">The sequence shown here is derived from an EMBL/GenBank/DDBJ whole genome shotgun (WGS) entry which is preliminary data.</text>
</comment>
<proteinExistence type="predicted"/>
<evidence type="ECO:0000256" key="4">
    <source>
        <dbReference type="ARBA" id="ARBA00051722"/>
    </source>
</evidence>